<reference evidence="1 2" key="2">
    <citation type="submission" date="2018-06" db="EMBL/GenBank/DDBJ databases">
        <title>Sequencing of bacterial isolates from soil warming experiment in Harvard Forest, Massachusetts, USA.</title>
        <authorList>
            <person name="Deangelis K.PhD."/>
        </authorList>
    </citation>
    <scope>NUCLEOTIDE SEQUENCE [LARGE SCALE GENOMIC DNA]</scope>
    <source>
        <strain evidence="1 2">GAS496</strain>
    </source>
</reference>
<dbReference type="OrthoDB" id="4736831at2"/>
<dbReference type="InterPro" id="IPR029069">
    <property type="entry name" value="HotDog_dom_sf"/>
</dbReference>
<keyword evidence="2" id="KW-1185">Reference proteome</keyword>
<dbReference type="SUPFAM" id="SSF54637">
    <property type="entry name" value="Thioesterase/thiol ester dehydrase-isomerase"/>
    <property type="match status" value="1"/>
</dbReference>
<evidence type="ECO:0000313" key="2">
    <source>
        <dbReference type="Proteomes" id="UP000247781"/>
    </source>
</evidence>
<dbReference type="Proteomes" id="UP000247781">
    <property type="component" value="Unassembled WGS sequence"/>
</dbReference>
<proteinExistence type="predicted"/>
<reference evidence="2" key="1">
    <citation type="submission" date="2018-05" db="EMBL/GenBank/DDBJ databases">
        <authorList>
            <person name="Deangelis K."/>
            <person name="Huntemann M."/>
            <person name="Clum A."/>
            <person name="Pillay M."/>
            <person name="Palaniappan K."/>
            <person name="Varghese N."/>
            <person name="Mikhailova N."/>
            <person name="Stamatis D."/>
            <person name="Reddy T."/>
            <person name="Daum C."/>
            <person name="Shapiro N."/>
            <person name="Ivanova N."/>
            <person name="Kyrpides N."/>
            <person name="Woyke T."/>
        </authorList>
    </citation>
    <scope>NUCLEOTIDE SEQUENCE [LARGE SCALE GENOMIC DNA]</scope>
    <source>
        <strain evidence="2">GAS496</strain>
    </source>
</reference>
<evidence type="ECO:0000313" key="1">
    <source>
        <dbReference type="EMBL" id="PXX00790.1"/>
    </source>
</evidence>
<dbReference type="RefSeq" id="WP_110319733.1">
    <property type="nucleotide sequence ID" value="NZ_QJJU01000033.1"/>
</dbReference>
<gene>
    <name evidence="1" type="ORF">C8E89_13351</name>
</gene>
<name>A0A318H7I9_9MYCO</name>
<dbReference type="AlphaFoldDB" id="A0A318H7I9"/>
<dbReference type="Gene3D" id="3.10.129.10">
    <property type="entry name" value="Hotdog Thioesterase"/>
    <property type="match status" value="1"/>
</dbReference>
<dbReference type="CDD" id="cd03455">
    <property type="entry name" value="SAV4209"/>
    <property type="match status" value="1"/>
</dbReference>
<dbReference type="EMBL" id="QJJU01000033">
    <property type="protein sequence ID" value="PXX00790.1"/>
    <property type="molecule type" value="Genomic_DNA"/>
</dbReference>
<sequence length="146" mass="15536">MTADCTPSRTIDSVTIGQTVPELVIPITRTMIVATALASRDYEDVHHDPDCARDKGSADIFMNILTSNGLVERYVRGWSGPAAQLTALKIRLGVPNYPGDTMRLNAKVTAIDSGTGRVVLDVTGSNSLGTHLGGTAELQFGPVLRL</sequence>
<protein>
    <submittedName>
        <fullName evidence="1">MaoC dehydratase-like protein</fullName>
    </submittedName>
</protein>
<accession>A0A318H7I9</accession>
<organism evidence="1 2">
    <name type="scientific">Mycolicibacterium moriokaense</name>
    <dbReference type="NCBI Taxonomy" id="39691"/>
    <lineage>
        <taxon>Bacteria</taxon>
        <taxon>Bacillati</taxon>
        <taxon>Actinomycetota</taxon>
        <taxon>Actinomycetes</taxon>
        <taxon>Mycobacteriales</taxon>
        <taxon>Mycobacteriaceae</taxon>
        <taxon>Mycolicibacterium</taxon>
    </lineage>
</organism>
<comment type="caution">
    <text evidence="1">The sequence shown here is derived from an EMBL/GenBank/DDBJ whole genome shotgun (WGS) entry which is preliminary data.</text>
</comment>